<sequence>MAGRRPRRPALAVGGPAMSAEAVLEDATSRSQALSARRRRIEEALELPHRPERPHRDPDTAWMTRAACADEPAERRLAFVAVSRQRDARDLVTTCASCPVATECLADGRRAHLSGVAGGLVLDDGHLAQDRRGDLAFRSTTAWRRDAPAQLVEPEELVDLAREGGITAAEAARALLGDDGPASVKYAGTVLRSLVTEGLLEHLPGPPRIGAGGRQPGTWVIPGEADGA</sequence>
<evidence type="ECO:0000313" key="3">
    <source>
        <dbReference type="Proteomes" id="UP000288711"/>
    </source>
</evidence>
<dbReference type="EMBL" id="PIPF01000001">
    <property type="protein sequence ID" value="RWU85456.1"/>
    <property type="molecule type" value="Genomic_DNA"/>
</dbReference>
<reference evidence="2 3" key="1">
    <citation type="journal article" date="2009" name="Int. J. Syst. Evol. Microbiol.">
        <title>Janibacter hoylei sp. nov., Bacillus isronensis sp. nov. and Bacillus aryabhattai sp. nov., isolated from cryotubes used for collecting air from the upper atmosphere.</title>
        <authorList>
            <person name="Shivaji S."/>
            <person name="Chaturvedi P."/>
            <person name="Begum Z."/>
            <person name="Pindi P.K."/>
            <person name="Manorama R."/>
            <person name="Padmanaban D.A."/>
            <person name="Shouche Y.S."/>
            <person name="Pawar S."/>
            <person name="Vaishampayan P."/>
            <person name="Dutt C.B."/>
            <person name="Datta G.N."/>
            <person name="Manchanda R.K."/>
            <person name="Rao U.R."/>
            <person name="Bhargava P.M."/>
            <person name="Narlikar J.V."/>
        </authorList>
    </citation>
    <scope>NUCLEOTIDE SEQUENCE [LARGE SCALE GENOMIC DNA]</scope>
    <source>
        <strain evidence="2 3">PVAS-1</strain>
    </source>
</reference>
<comment type="caution">
    <text evidence="2">The sequence shown here is derived from an EMBL/GenBank/DDBJ whole genome shotgun (WGS) entry which is preliminary data.</text>
</comment>
<evidence type="ECO:0000313" key="2">
    <source>
        <dbReference type="EMBL" id="RWU85456.1"/>
    </source>
</evidence>
<proteinExistence type="predicted"/>
<gene>
    <name evidence="2" type="ORF">CWN80_00205</name>
</gene>
<organism evidence="2 3">
    <name type="scientific">Janibacter hoylei PVAS-1</name>
    <dbReference type="NCBI Taxonomy" id="1210046"/>
    <lineage>
        <taxon>Bacteria</taxon>
        <taxon>Bacillati</taxon>
        <taxon>Actinomycetota</taxon>
        <taxon>Actinomycetes</taxon>
        <taxon>Micrococcales</taxon>
        <taxon>Intrasporangiaceae</taxon>
        <taxon>Janibacter</taxon>
    </lineage>
</organism>
<accession>A0A444BAN8</accession>
<evidence type="ECO:0000259" key="1">
    <source>
        <dbReference type="PROSITE" id="PS51674"/>
    </source>
</evidence>
<dbReference type="InterPro" id="IPR034768">
    <property type="entry name" value="4FE4S_WBL"/>
</dbReference>
<protein>
    <recommendedName>
        <fullName evidence="1">4Fe-4S Wbl-type domain-containing protein</fullName>
    </recommendedName>
</protein>
<dbReference type="OrthoDB" id="4228525at2"/>
<dbReference type="Pfam" id="PF02467">
    <property type="entry name" value="Whib"/>
    <property type="match status" value="1"/>
</dbReference>
<dbReference type="PROSITE" id="PS51674">
    <property type="entry name" value="4FE4S_WBL"/>
    <property type="match status" value="1"/>
</dbReference>
<name>A0A444BAN8_9MICO</name>
<keyword evidence="3" id="KW-1185">Reference proteome</keyword>
<dbReference type="AlphaFoldDB" id="A0A444BAN8"/>
<dbReference type="Proteomes" id="UP000288711">
    <property type="component" value="Unassembled WGS sequence"/>
</dbReference>
<feature type="domain" description="4Fe-4S Wbl-type" evidence="1">
    <location>
        <begin position="67"/>
        <end position="127"/>
    </location>
</feature>